<feature type="non-terminal residue" evidence="7">
    <location>
        <position position="1"/>
    </location>
</feature>
<dbReference type="SMART" id="SM00692">
    <property type="entry name" value="DM3"/>
    <property type="match status" value="1"/>
</dbReference>
<dbReference type="GO" id="GO:0003677">
    <property type="term" value="F:DNA binding"/>
    <property type="evidence" value="ECO:0007669"/>
    <property type="project" value="UniProtKB-UniRule"/>
</dbReference>
<keyword evidence="3" id="KW-0862">Zinc</keyword>
<accession>A0A147BBI9</accession>
<dbReference type="SUPFAM" id="SSF57716">
    <property type="entry name" value="Glucocorticoid receptor-like (DNA-binding domain)"/>
    <property type="match status" value="1"/>
</dbReference>
<evidence type="ECO:0000256" key="5">
    <source>
        <dbReference type="PROSITE-ProRule" id="PRU00309"/>
    </source>
</evidence>
<dbReference type="AlphaFoldDB" id="A0A147BBI9"/>
<dbReference type="EMBL" id="GEGO01007271">
    <property type="protein sequence ID" value="JAR88133.1"/>
    <property type="molecule type" value="Transcribed_RNA"/>
</dbReference>
<evidence type="ECO:0000256" key="2">
    <source>
        <dbReference type="ARBA" id="ARBA00022771"/>
    </source>
</evidence>
<dbReference type="InterPro" id="IPR006612">
    <property type="entry name" value="THAP_Znf"/>
</dbReference>
<dbReference type="Pfam" id="PF05485">
    <property type="entry name" value="THAP"/>
    <property type="match status" value="1"/>
</dbReference>
<dbReference type="SMART" id="SM00980">
    <property type="entry name" value="THAP"/>
    <property type="match status" value="1"/>
</dbReference>
<dbReference type="GO" id="GO:0008270">
    <property type="term" value="F:zinc ion binding"/>
    <property type="evidence" value="ECO:0007669"/>
    <property type="project" value="UniProtKB-KW"/>
</dbReference>
<dbReference type="PROSITE" id="PS50950">
    <property type="entry name" value="ZF_THAP"/>
    <property type="match status" value="1"/>
</dbReference>
<keyword evidence="1" id="KW-0479">Metal-binding</keyword>
<evidence type="ECO:0000256" key="4">
    <source>
        <dbReference type="ARBA" id="ARBA00023125"/>
    </source>
</evidence>
<evidence type="ECO:0000259" key="6">
    <source>
        <dbReference type="PROSITE" id="PS50950"/>
    </source>
</evidence>
<protein>
    <recommendedName>
        <fullName evidence="6">THAP-type domain-containing protein</fullName>
    </recommendedName>
</protein>
<sequence length="212" mass="23243">RRIARMVKVCCAVGCFNAQKKGAAVSFFRFPKDPSMRNRWKVGVARDGWEPSDSTILCAAHFTADCYEDIDDCRSCVGLQPKTVRLRHGAVPTLFVGLPPNGNNEIVDEPLAAQYNAAVTGSIGLMTTMEASSTEEADAEPCTTSRPVEIPPSMASKSVQVAIRPKSRNVRCQTTPKVACTGNHICNFFSFFLRMQYLCEAMIRVCVTLISP</sequence>
<keyword evidence="4 5" id="KW-0238">DNA-binding</keyword>
<evidence type="ECO:0000256" key="1">
    <source>
        <dbReference type="ARBA" id="ARBA00022723"/>
    </source>
</evidence>
<evidence type="ECO:0000313" key="7">
    <source>
        <dbReference type="EMBL" id="JAR88133.1"/>
    </source>
</evidence>
<dbReference type="PANTHER" id="PTHR46927">
    <property type="entry name" value="AGAP005574-PA"/>
    <property type="match status" value="1"/>
</dbReference>
<dbReference type="InterPro" id="IPR052224">
    <property type="entry name" value="THAP_domain_protein"/>
</dbReference>
<evidence type="ECO:0000256" key="3">
    <source>
        <dbReference type="ARBA" id="ARBA00022833"/>
    </source>
</evidence>
<reference evidence="7" key="1">
    <citation type="journal article" date="2018" name="PLoS Negl. Trop. Dis.">
        <title>Sialome diversity of ticks revealed by RNAseq of single tick salivary glands.</title>
        <authorList>
            <person name="Perner J."/>
            <person name="Kropackova S."/>
            <person name="Kopacek P."/>
            <person name="Ribeiro J.M."/>
        </authorList>
    </citation>
    <scope>NUCLEOTIDE SEQUENCE</scope>
    <source>
        <strain evidence="7">Siblings of single egg batch collected in Ceske Budejovice</strain>
        <tissue evidence="7">Salivary glands</tissue>
    </source>
</reference>
<feature type="domain" description="THAP-type" evidence="6">
    <location>
        <begin position="6"/>
        <end position="95"/>
    </location>
</feature>
<proteinExistence type="predicted"/>
<dbReference type="PANTHER" id="PTHR46927:SF3">
    <property type="entry name" value="THAP-TYPE DOMAIN-CONTAINING PROTEIN"/>
    <property type="match status" value="1"/>
</dbReference>
<keyword evidence="2 5" id="KW-0863">Zinc-finger</keyword>
<organism evidence="7">
    <name type="scientific">Ixodes ricinus</name>
    <name type="common">Common tick</name>
    <name type="synonym">Acarus ricinus</name>
    <dbReference type="NCBI Taxonomy" id="34613"/>
    <lineage>
        <taxon>Eukaryota</taxon>
        <taxon>Metazoa</taxon>
        <taxon>Ecdysozoa</taxon>
        <taxon>Arthropoda</taxon>
        <taxon>Chelicerata</taxon>
        <taxon>Arachnida</taxon>
        <taxon>Acari</taxon>
        <taxon>Parasitiformes</taxon>
        <taxon>Ixodida</taxon>
        <taxon>Ixodoidea</taxon>
        <taxon>Ixodidae</taxon>
        <taxon>Ixodinae</taxon>
        <taxon>Ixodes</taxon>
    </lineage>
</organism>
<name>A0A147BBI9_IXORI</name>